<comment type="caution">
    <text evidence="2">The sequence shown here is derived from an EMBL/GenBank/DDBJ whole genome shotgun (WGS) entry which is preliminary data.</text>
</comment>
<evidence type="ECO:0000313" key="3">
    <source>
        <dbReference type="Proteomes" id="UP001519363"/>
    </source>
</evidence>
<dbReference type="EMBL" id="JAGIOO010000001">
    <property type="protein sequence ID" value="MBP2477083.1"/>
    <property type="molecule type" value="Genomic_DNA"/>
</dbReference>
<proteinExistence type="predicted"/>
<keyword evidence="3" id="KW-1185">Reference proteome</keyword>
<gene>
    <name evidence="2" type="ORF">JOF53_005955</name>
</gene>
<feature type="compositionally biased region" description="Basic and acidic residues" evidence="1">
    <location>
        <begin position="17"/>
        <end position="30"/>
    </location>
</feature>
<reference evidence="2 3" key="1">
    <citation type="submission" date="2021-03" db="EMBL/GenBank/DDBJ databases">
        <title>Sequencing the genomes of 1000 actinobacteria strains.</title>
        <authorList>
            <person name="Klenk H.-P."/>
        </authorList>
    </citation>
    <scope>NUCLEOTIDE SEQUENCE [LARGE SCALE GENOMIC DNA]</scope>
    <source>
        <strain evidence="2 3">DSM 44580</strain>
    </source>
</reference>
<dbReference type="Proteomes" id="UP001519363">
    <property type="component" value="Unassembled WGS sequence"/>
</dbReference>
<name>A0ABS5AKI9_9PSEU</name>
<evidence type="ECO:0000313" key="2">
    <source>
        <dbReference type="EMBL" id="MBP2477083.1"/>
    </source>
</evidence>
<feature type="region of interest" description="Disordered" evidence="1">
    <location>
        <begin position="1"/>
        <end position="31"/>
    </location>
</feature>
<sequence length="127" mass="14078">MSAPRGFVPGDDEEYEAEHRARVGPRRDAGESPAALNRMLAAWAALVANVEDGYSEALLEEFEYDLGCRTWLADTWPGLPDAVRVARKAELADLDTRFRAATIDVGPGRPREGGQWWLRRRPSVVVG</sequence>
<organism evidence="2 3">
    <name type="scientific">Crossiella equi</name>
    <dbReference type="NCBI Taxonomy" id="130796"/>
    <lineage>
        <taxon>Bacteria</taxon>
        <taxon>Bacillati</taxon>
        <taxon>Actinomycetota</taxon>
        <taxon>Actinomycetes</taxon>
        <taxon>Pseudonocardiales</taxon>
        <taxon>Pseudonocardiaceae</taxon>
        <taxon>Crossiella</taxon>
    </lineage>
</organism>
<accession>A0ABS5AKI9</accession>
<dbReference type="RefSeq" id="WP_086789598.1">
    <property type="nucleotide sequence ID" value="NZ_JAGIOO010000001.1"/>
</dbReference>
<protein>
    <submittedName>
        <fullName evidence="2">Uncharacterized protein</fullName>
    </submittedName>
</protein>
<evidence type="ECO:0000256" key="1">
    <source>
        <dbReference type="SAM" id="MobiDB-lite"/>
    </source>
</evidence>